<dbReference type="RefSeq" id="WP_088215990.1">
    <property type="nucleotide sequence ID" value="NZ_NIPW01000027.1"/>
</dbReference>
<dbReference type="SUPFAM" id="SSF56954">
    <property type="entry name" value="Outer membrane efflux proteins (OEP)"/>
    <property type="match status" value="1"/>
</dbReference>
<dbReference type="NCBIfam" id="TIGR01845">
    <property type="entry name" value="outer_NodT"/>
    <property type="match status" value="1"/>
</dbReference>
<accession>A0A212A9A2</accession>
<dbReference type="PANTHER" id="PTHR30203:SF30">
    <property type="entry name" value="OUTER MEMBRANE PROTEIN-RELATED"/>
    <property type="match status" value="1"/>
</dbReference>
<proteinExistence type="inferred from homology"/>
<dbReference type="InterPro" id="IPR010131">
    <property type="entry name" value="MdtP/NodT-like"/>
</dbReference>
<dbReference type="Proteomes" id="UP000196878">
    <property type="component" value="Unassembled WGS sequence"/>
</dbReference>
<dbReference type="Gene3D" id="2.20.200.10">
    <property type="entry name" value="Outer membrane efflux proteins (OEP)"/>
    <property type="match status" value="1"/>
</dbReference>
<dbReference type="AlphaFoldDB" id="A0A212A9A2"/>
<gene>
    <name evidence="4" type="ORF">CDV49_13695</name>
</gene>
<keyword evidence="2" id="KW-1134">Transmembrane beta strand</keyword>
<comment type="similarity">
    <text evidence="1 2">Belongs to the outer membrane factor (OMF) (TC 1.B.17) family.</text>
</comment>
<dbReference type="PROSITE" id="PS51257">
    <property type="entry name" value="PROKAR_LIPOPROTEIN"/>
    <property type="match status" value="1"/>
</dbReference>
<sequence>MKRLSLSFLLLASACSVGPDYRQPEIGLQAGFAEDAGAASVGDVALDRWWTSFGDQRLDALVTRGLAQNLDIQTAVERINAAGAAVRASGGAALVSGSVSGDYSRSSSPSGNISTDGSGSAAASLVVDIFGGKRRGLERARAEFDAAEFDVGTARLAFLSSLVGNYIDARYYQEALAITRNLVSARQETASLVQRQFDLGSGTQLQLLQAQALLESTRANLPSLEKGFYIAVYALATLLAEPAQPLMTEMERGAAQPRPRGNDATGVPADILRNRPDVRSAERSLAAAVAAVGVSTADLYPSVNLSGNVTAGSSHSWSFGPSVSLPVLNQPLLRANRDAAVSAAKQAELGWRGTVLAAVEDVQAAQAAVSRDRRQVAALGRTAEAYARARDLSRETYEVGTTSFLDFLDSERSMGDAQLSVASSVRTLANDWTSLQIATGRGWATAR</sequence>
<evidence type="ECO:0000313" key="4">
    <source>
        <dbReference type="EMBL" id="OWJ76551.1"/>
    </source>
</evidence>
<evidence type="ECO:0000256" key="1">
    <source>
        <dbReference type="ARBA" id="ARBA00007613"/>
    </source>
</evidence>
<keyword evidence="2" id="KW-0449">Lipoprotein</keyword>
<organism evidence="4 5">
    <name type="scientific">Haematobacter genomosp. 1</name>
    <dbReference type="NCBI Taxonomy" id="366618"/>
    <lineage>
        <taxon>Bacteria</taxon>
        <taxon>Pseudomonadati</taxon>
        <taxon>Pseudomonadota</taxon>
        <taxon>Alphaproteobacteria</taxon>
        <taxon>Rhodobacterales</taxon>
        <taxon>Paracoccaceae</taxon>
        <taxon>Haematobacter</taxon>
    </lineage>
</organism>
<keyword evidence="2" id="KW-0564">Palmitate</keyword>
<feature type="compositionally biased region" description="Low complexity" evidence="3">
    <location>
        <begin position="100"/>
        <end position="111"/>
    </location>
</feature>
<protein>
    <submittedName>
        <fullName evidence="4">Nodulation protein T</fullName>
    </submittedName>
</protein>
<evidence type="ECO:0000313" key="5">
    <source>
        <dbReference type="Proteomes" id="UP000196878"/>
    </source>
</evidence>
<comment type="subcellular location">
    <subcellularLocation>
        <location evidence="2">Cell membrane</location>
        <topology evidence="2">Lipid-anchor</topology>
    </subcellularLocation>
</comment>
<dbReference type="OrthoDB" id="7181739at2"/>
<dbReference type="GO" id="GO:0015562">
    <property type="term" value="F:efflux transmembrane transporter activity"/>
    <property type="evidence" value="ECO:0007669"/>
    <property type="project" value="InterPro"/>
</dbReference>
<keyword evidence="2" id="KW-0812">Transmembrane</keyword>
<reference evidence="4 5" key="1">
    <citation type="submission" date="2016-12" db="EMBL/GenBank/DDBJ databases">
        <title>Comparison of Traditional DNA-DNA Hybridization with In Silico Genomic Analysis.</title>
        <authorList>
            <person name="Nicholson A.C."/>
            <person name="Humrighouse B.W."/>
            <person name="Graziano J."/>
            <person name="Lasker B."/>
            <person name="Whitney A.M."/>
            <person name="Mcquiston J.R."/>
        </authorList>
    </citation>
    <scope>NUCLEOTIDE SEQUENCE [LARGE SCALE GENOMIC DNA]</scope>
    <source>
        <strain evidence="4 5">H2240</strain>
    </source>
</reference>
<dbReference type="EMBL" id="NIPW01000027">
    <property type="protein sequence ID" value="OWJ76551.1"/>
    <property type="molecule type" value="Genomic_DNA"/>
</dbReference>
<feature type="region of interest" description="Disordered" evidence="3">
    <location>
        <begin position="100"/>
        <end position="119"/>
    </location>
</feature>
<keyword evidence="2" id="KW-0472">Membrane</keyword>
<comment type="caution">
    <text evidence="4">The sequence shown here is derived from an EMBL/GenBank/DDBJ whole genome shotgun (WGS) entry which is preliminary data.</text>
</comment>
<dbReference type="Pfam" id="PF02321">
    <property type="entry name" value="OEP"/>
    <property type="match status" value="2"/>
</dbReference>
<name>A0A212A9A2_9RHOB</name>
<dbReference type="GO" id="GO:0005886">
    <property type="term" value="C:plasma membrane"/>
    <property type="evidence" value="ECO:0007669"/>
    <property type="project" value="UniProtKB-SubCell"/>
</dbReference>
<evidence type="ECO:0000256" key="2">
    <source>
        <dbReference type="RuleBase" id="RU362097"/>
    </source>
</evidence>
<dbReference type="InterPro" id="IPR003423">
    <property type="entry name" value="OMP_efflux"/>
</dbReference>
<evidence type="ECO:0000256" key="3">
    <source>
        <dbReference type="SAM" id="MobiDB-lite"/>
    </source>
</evidence>
<dbReference type="PANTHER" id="PTHR30203">
    <property type="entry name" value="OUTER MEMBRANE CATION EFFLUX PROTEIN"/>
    <property type="match status" value="1"/>
</dbReference>
<dbReference type="Gene3D" id="1.20.1600.10">
    <property type="entry name" value="Outer membrane efflux proteins (OEP)"/>
    <property type="match status" value="1"/>
</dbReference>
<keyword evidence="5" id="KW-1185">Reference proteome</keyword>